<reference evidence="1" key="1">
    <citation type="journal article" date="2015" name="Nature">
        <title>Complex archaea that bridge the gap between prokaryotes and eukaryotes.</title>
        <authorList>
            <person name="Spang A."/>
            <person name="Saw J.H."/>
            <person name="Jorgensen S.L."/>
            <person name="Zaremba-Niedzwiedzka K."/>
            <person name="Martijn J."/>
            <person name="Lind A.E."/>
            <person name="van Eijk R."/>
            <person name="Schleper C."/>
            <person name="Guy L."/>
            <person name="Ettema T.J."/>
        </authorList>
    </citation>
    <scope>NUCLEOTIDE SEQUENCE</scope>
</reference>
<dbReference type="AlphaFoldDB" id="A0A0F9UQ02"/>
<dbReference type="EMBL" id="LAZR01000875">
    <property type="protein sequence ID" value="KKN55688.1"/>
    <property type="molecule type" value="Genomic_DNA"/>
</dbReference>
<organism evidence="1">
    <name type="scientific">marine sediment metagenome</name>
    <dbReference type="NCBI Taxonomy" id="412755"/>
    <lineage>
        <taxon>unclassified sequences</taxon>
        <taxon>metagenomes</taxon>
        <taxon>ecological metagenomes</taxon>
    </lineage>
</organism>
<evidence type="ECO:0000313" key="1">
    <source>
        <dbReference type="EMBL" id="KKN55688.1"/>
    </source>
</evidence>
<sequence length="229" mass="27192">MFTETILDNQIKRDSIRAAVEWLRANNHYGAKIRVVFNRPIELPINRYRTKTFTELTAKFFISTANTLCYTFHKRTGFRLWRRVNGEDITFFDIVMPPTKEDKYAERKKLAARLIKKIYPGTWESVKKELEEKPLEALPDSNLKPISFLSRFNRYNREYIKEQLQLAFKNKTSFTHSQKGTKRDYKIETKLCEEDGVFRAWFSSEFSDCANGDYYLIINPTQAIYYEAD</sequence>
<name>A0A0F9UQ02_9ZZZZ</name>
<protein>
    <submittedName>
        <fullName evidence="1">Uncharacterized protein</fullName>
    </submittedName>
</protein>
<gene>
    <name evidence="1" type="ORF">LCGC14_0579900</name>
</gene>
<accession>A0A0F9UQ02</accession>
<proteinExistence type="predicted"/>
<comment type="caution">
    <text evidence="1">The sequence shown here is derived from an EMBL/GenBank/DDBJ whole genome shotgun (WGS) entry which is preliminary data.</text>
</comment>